<reference evidence="4 5" key="1">
    <citation type="submission" date="2017-03" db="EMBL/GenBank/DDBJ databases">
        <title>Whole genome sequences of fourteen strains of Bradyrhizobium canariense and one strain of Bradyrhizobium japonicum isolated from Lupinus (Papilionoideae: Genisteae) species in Algeria.</title>
        <authorList>
            <person name="Crovadore J."/>
            <person name="Chekireb D."/>
            <person name="Brachmann A."/>
            <person name="Chablais R."/>
            <person name="Cochard B."/>
            <person name="Lefort F."/>
        </authorList>
    </citation>
    <scope>NUCLEOTIDE SEQUENCE [LARGE SCALE GENOMIC DNA]</scope>
    <source>
        <strain evidence="2 4">UBMA195</strain>
        <strain evidence="3 5">UBMAN05</strain>
    </source>
</reference>
<dbReference type="EMBL" id="NAFI01000188">
    <property type="protein sequence ID" value="OSJ02822.1"/>
    <property type="molecule type" value="Genomic_DNA"/>
</dbReference>
<dbReference type="AlphaFoldDB" id="A0A1X3GXQ3"/>
<dbReference type="Proteomes" id="UP000193553">
    <property type="component" value="Unassembled WGS sequence"/>
</dbReference>
<sequence length="279" mass="31114">MCVKRKLDPSLNEIGISASVGSNIVSSGNDDDGVERPPKLRVVSDNPNALADRQIEWSKSEAQRALSDFAAALLRAMAGNNDEAAFLIRRLRILVESISEFEKQSDRGLSVPELNQALHLPQAEMDYSADDDWRHRHWLREDGFDDIVKGALRLAAHKVLGEEPAFGGMHSERVIERGIKTLEELRRPPPPARPRSRQTKNLAGSWDDLDLDASAARPKRSFGERLGSAPKASVQRSTRRRAGFDEDDLKELRKAIKAKDNKRIAELTAKIGRPKFEGP</sequence>
<evidence type="ECO:0000313" key="3">
    <source>
        <dbReference type="EMBL" id="OSJ21828.1"/>
    </source>
</evidence>
<gene>
    <name evidence="3" type="ORF">BST63_33305</name>
    <name evidence="2" type="ORF">BSZ18_34515</name>
</gene>
<keyword evidence="5" id="KW-1185">Reference proteome</keyword>
<organism evidence="2 4">
    <name type="scientific">Bradyrhizobium canariense</name>
    <dbReference type="NCBI Taxonomy" id="255045"/>
    <lineage>
        <taxon>Bacteria</taxon>
        <taxon>Pseudomonadati</taxon>
        <taxon>Pseudomonadota</taxon>
        <taxon>Alphaproteobacteria</taxon>
        <taxon>Hyphomicrobiales</taxon>
        <taxon>Nitrobacteraceae</taxon>
        <taxon>Bradyrhizobium</taxon>
    </lineage>
</organism>
<evidence type="ECO:0000313" key="4">
    <source>
        <dbReference type="Proteomes" id="UP000193553"/>
    </source>
</evidence>
<evidence type="ECO:0000313" key="5">
    <source>
        <dbReference type="Proteomes" id="UP000193884"/>
    </source>
</evidence>
<evidence type="ECO:0000313" key="2">
    <source>
        <dbReference type="EMBL" id="OSJ02822.1"/>
    </source>
</evidence>
<dbReference type="Proteomes" id="UP000193884">
    <property type="component" value="Unassembled WGS sequence"/>
</dbReference>
<feature type="compositionally biased region" description="Low complexity" evidence="1">
    <location>
        <begin position="202"/>
        <end position="216"/>
    </location>
</feature>
<proteinExistence type="predicted"/>
<accession>A0A1X3GXQ3</accession>
<protein>
    <submittedName>
        <fullName evidence="2">Uncharacterized protein</fullName>
    </submittedName>
</protein>
<dbReference type="EMBL" id="NAFK01000176">
    <property type="protein sequence ID" value="OSJ21828.1"/>
    <property type="molecule type" value="Genomic_DNA"/>
</dbReference>
<feature type="region of interest" description="Disordered" evidence="1">
    <location>
        <begin position="182"/>
        <end position="248"/>
    </location>
</feature>
<comment type="caution">
    <text evidence="2">The sequence shown here is derived from an EMBL/GenBank/DDBJ whole genome shotgun (WGS) entry which is preliminary data.</text>
</comment>
<evidence type="ECO:0000256" key="1">
    <source>
        <dbReference type="SAM" id="MobiDB-lite"/>
    </source>
</evidence>
<name>A0A1X3GXQ3_9BRAD</name>